<proteinExistence type="predicted"/>
<evidence type="ECO:0000256" key="1">
    <source>
        <dbReference type="SAM" id="MobiDB-lite"/>
    </source>
</evidence>
<name>A0A1R4JFT1_9ACTN</name>
<feature type="chain" id="PRO_5013386038" evidence="3">
    <location>
        <begin position="36"/>
        <end position="327"/>
    </location>
</feature>
<keyword evidence="3" id="KW-0732">Signal</keyword>
<sequence>MADSPAGTARALRALTVAGMLAAAAGATATAPARADDTISTDPAVGEVTGMAADPGRKVYWVPARTSGQVRAMGADGKVKGTVSYGATPQDVQAVSFHDSRVWVGDVGDRTGSRDTVAAYRFGDLAYGGTAPYRSFTLAYPDGAKDCGAMAVSRTGKIYLVTRGSKPGIYRTTGEPVPGGPTNTLVRVADAPANVTDASFNADGSSLVLRTLTSVHVLDAYKLTATAAAALPEKAQGLGLTTALDGSQLAVSGLASPATLTNVAVPTSLASVPPAPATVAPASPAATPSAAAATGPSAASQNRGTLWALVVAGLISLASGAFVALKH</sequence>
<dbReference type="RefSeq" id="WP_094764512.1">
    <property type="nucleotide sequence ID" value="NZ_FUKQ01000029.1"/>
</dbReference>
<gene>
    <name evidence="4" type="ORF">FM114_07265</name>
</gene>
<keyword evidence="2" id="KW-1133">Transmembrane helix</keyword>
<organism evidence="4 5">
    <name type="scientific">Luteococcus japonicus LSP_Lj1</name>
    <dbReference type="NCBI Taxonomy" id="1255658"/>
    <lineage>
        <taxon>Bacteria</taxon>
        <taxon>Bacillati</taxon>
        <taxon>Actinomycetota</taxon>
        <taxon>Actinomycetes</taxon>
        <taxon>Propionibacteriales</taxon>
        <taxon>Propionibacteriaceae</taxon>
        <taxon>Luteococcus</taxon>
    </lineage>
</organism>
<keyword evidence="5" id="KW-1185">Reference proteome</keyword>
<reference evidence="4 5" key="1">
    <citation type="submission" date="2017-02" db="EMBL/GenBank/DDBJ databases">
        <authorList>
            <person name="Peterson S.W."/>
        </authorList>
    </citation>
    <scope>NUCLEOTIDE SEQUENCE [LARGE SCALE GENOMIC DNA]</scope>
    <source>
        <strain evidence="4 5">LSP_Lj1</strain>
    </source>
</reference>
<dbReference type="Proteomes" id="UP000188342">
    <property type="component" value="Unassembled WGS sequence"/>
</dbReference>
<dbReference type="SUPFAM" id="SSF75011">
    <property type="entry name" value="3-carboxy-cis,cis-mucoante lactonizing enzyme"/>
    <property type="match status" value="1"/>
</dbReference>
<feature type="transmembrane region" description="Helical" evidence="2">
    <location>
        <begin position="306"/>
        <end position="325"/>
    </location>
</feature>
<dbReference type="STRING" id="1255658.FM114_07265"/>
<evidence type="ECO:0000313" key="5">
    <source>
        <dbReference type="Proteomes" id="UP000188342"/>
    </source>
</evidence>
<evidence type="ECO:0000313" key="4">
    <source>
        <dbReference type="EMBL" id="SJN30862.1"/>
    </source>
</evidence>
<dbReference type="AlphaFoldDB" id="A0A1R4JFT1"/>
<accession>A0A1R4JFT1</accession>
<keyword evidence="2" id="KW-0472">Membrane</keyword>
<keyword evidence="2" id="KW-0812">Transmembrane</keyword>
<dbReference type="EMBL" id="FUKQ01000029">
    <property type="protein sequence ID" value="SJN30862.1"/>
    <property type="molecule type" value="Genomic_DNA"/>
</dbReference>
<feature type="signal peptide" evidence="3">
    <location>
        <begin position="1"/>
        <end position="35"/>
    </location>
</feature>
<evidence type="ECO:0000256" key="2">
    <source>
        <dbReference type="SAM" id="Phobius"/>
    </source>
</evidence>
<feature type="region of interest" description="Disordered" evidence="1">
    <location>
        <begin position="275"/>
        <end position="298"/>
    </location>
</feature>
<evidence type="ECO:0000256" key="3">
    <source>
        <dbReference type="SAM" id="SignalP"/>
    </source>
</evidence>
<protein>
    <submittedName>
        <fullName evidence="4">Uncharacterized protein</fullName>
    </submittedName>
</protein>